<dbReference type="KEGG" id="tcc:18610029"/>
<dbReference type="InterPro" id="IPR039361">
    <property type="entry name" value="Cyclin"/>
</dbReference>
<organism evidence="9 10">
    <name type="scientific">Theobroma cacao</name>
    <name type="common">Cacao</name>
    <name type="synonym">Cocoa</name>
    <dbReference type="NCBI Taxonomy" id="3641"/>
    <lineage>
        <taxon>Eukaryota</taxon>
        <taxon>Viridiplantae</taxon>
        <taxon>Streptophyta</taxon>
        <taxon>Embryophyta</taxon>
        <taxon>Tracheophyta</taxon>
        <taxon>Spermatophyta</taxon>
        <taxon>Magnoliopsida</taxon>
        <taxon>eudicotyledons</taxon>
        <taxon>Gunneridae</taxon>
        <taxon>Pentapetalae</taxon>
        <taxon>rosids</taxon>
        <taxon>malvids</taxon>
        <taxon>Malvales</taxon>
        <taxon>Malvaceae</taxon>
        <taxon>Byttnerioideae</taxon>
        <taxon>Theobroma</taxon>
    </lineage>
</organism>
<dbReference type="RefSeq" id="XP_007045512.2">
    <property type="nucleotide sequence ID" value="XM_007045450.2"/>
</dbReference>
<keyword evidence="4" id="KW-0469">Meiosis</keyword>
<feature type="domain" description="Cyclin-like" evidence="8">
    <location>
        <begin position="407"/>
        <end position="494"/>
    </location>
</feature>
<feature type="region of interest" description="Disordered" evidence="7">
    <location>
        <begin position="1"/>
        <end position="20"/>
    </location>
</feature>
<dbReference type="CDD" id="cd20721">
    <property type="entry name" value="CYCLIN_SDS-like_rpt2"/>
    <property type="match status" value="1"/>
</dbReference>
<reference evidence="10" key="2">
    <citation type="submission" date="2025-08" db="UniProtKB">
        <authorList>
            <consortium name="RefSeq"/>
        </authorList>
    </citation>
    <scope>IDENTIFICATION</scope>
</reference>
<dbReference type="InterPro" id="IPR048258">
    <property type="entry name" value="Cyclins_cyclin-box"/>
</dbReference>
<dbReference type="GO" id="GO:0007129">
    <property type="term" value="P:homologous chromosome pairing at meiosis"/>
    <property type="evidence" value="ECO:0007669"/>
    <property type="project" value="UniProtKB-ARBA"/>
</dbReference>
<dbReference type="SMART" id="SM00385">
    <property type="entry name" value="CYCLIN"/>
    <property type="match status" value="1"/>
</dbReference>
<evidence type="ECO:0000259" key="8">
    <source>
        <dbReference type="SMART" id="SM00385"/>
    </source>
</evidence>
<dbReference type="SUPFAM" id="SSF47954">
    <property type="entry name" value="Cyclin-like"/>
    <property type="match status" value="2"/>
</dbReference>
<dbReference type="GeneID" id="18610029"/>
<keyword evidence="3 6" id="KW-0195">Cyclin</keyword>
<evidence type="ECO:0000256" key="5">
    <source>
        <dbReference type="ARBA" id="ARBA00023306"/>
    </source>
</evidence>
<evidence type="ECO:0000256" key="3">
    <source>
        <dbReference type="ARBA" id="ARBA00023127"/>
    </source>
</evidence>
<evidence type="ECO:0000256" key="7">
    <source>
        <dbReference type="SAM" id="MobiDB-lite"/>
    </source>
</evidence>
<dbReference type="Pfam" id="PF00134">
    <property type="entry name" value="Cyclin_N"/>
    <property type="match status" value="1"/>
</dbReference>
<sequence>MKLKIKPSKNKKMEPAAATTTFIKKKLRSKRPRRRRSQIAPFVLQKRTTLSVDSSSCSYFDADVVSCDSSRVSTRKKRKFGEIQGGYGAKNQGNDEIRDSQFRRITRSYYKKEREANGNEGEVSESSCVESNSVADFGVFGERSSKLKKRSENLKEIEKNDAVSVSLEAVTRSDISCVELIPHETTKLSSEKKENDLVSVTSGFEFCSTSKFGTASFKENINDVVDANFTVSNSESVVDQKPKSFSGLDSSQLACDEQFSLEKVVSEDSSSHETAFSELQSDFFPETSDLDLSDYTPSLFFDSGSQFSEKSTNDSPTSLTYSLFLEFKQQFSRSTSPLDPKFASRVEDERHLNHTMVTFEDEEDEETYKRLRERERRQVFLRDYAEEYRLTTDYGDLILQQRSFIVRWIVEQCTAKDFQEETIFLGVCLLDRFLSKGYFKNRRSLQIVGIACLALAIRIEENQPYNSVRQKNFCIGSNTYSRNEVVAMEWLVMEVLNFQCFLPTIYNFLWFYLKAAKADAEVEKRAKYLAVLALSDHEQLRYWPSTVAAGVVIMASMDGNQHASYHQVIEIHMRTKDNDLPECMMSLDWLVQYVN</sequence>
<dbReference type="GO" id="GO:0051301">
    <property type="term" value="P:cell division"/>
    <property type="evidence" value="ECO:0007669"/>
    <property type="project" value="UniProtKB-KW"/>
</dbReference>
<proteinExistence type="inferred from homology"/>
<dbReference type="Gramene" id="Tc02v2_t026490.2">
    <property type="protein sequence ID" value="Tc02v2_p026490.2"/>
    <property type="gene ID" value="Tc02v2_g026490"/>
</dbReference>
<gene>
    <name evidence="10" type="primary">LOC18610029</name>
</gene>
<evidence type="ECO:0000256" key="6">
    <source>
        <dbReference type="RuleBase" id="RU000383"/>
    </source>
</evidence>
<dbReference type="AlphaFoldDB" id="A0AB32VK69"/>
<protein>
    <submittedName>
        <fullName evidence="10">Cyclin-SDS isoform X1</fullName>
    </submittedName>
</protein>
<dbReference type="Gene3D" id="1.10.472.10">
    <property type="entry name" value="Cyclin-like"/>
    <property type="match status" value="2"/>
</dbReference>
<evidence type="ECO:0000256" key="4">
    <source>
        <dbReference type="ARBA" id="ARBA00023254"/>
    </source>
</evidence>
<reference evidence="9" key="1">
    <citation type="journal article" date="1997" name="Nucleic Acids Res.">
        <title>tRNAscan-SE: a program for improved detection of transfer RNA genes in genomic sequence.</title>
        <authorList>
            <person name="Lowe T.M."/>
            <person name="Eddy S.R."/>
        </authorList>
    </citation>
    <scope>NUCLEOTIDE SEQUENCE [LARGE SCALE GENOMIC DNA]</scope>
    <source>
        <strain evidence="9">r\B97-61/B2</strain>
    </source>
</reference>
<dbReference type="InterPro" id="IPR036915">
    <property type="entry name" value="Cyclin-like_sf"/>
</dbReference>
<evidence type="ECO:0000313" key="9">
    <source>
        <dbReference type="Proteomes" id="UP000694886"/>
    </source>
</evidence>
<dbReference type="InterPro" id="IPR006671">
    <property type="entry name" value="Cyclin_N"/>
</dbReference>
<evidence type="ECO:0000256" key="1">
    <source>
        <dbReference type="ARBA" id="ARBA00008742"/>
    </source>
</evidence>
<keyword evidence="2" id="KW-0132">Cell division</keyword>
<keyword evidence="5" id="KW-0131">Cell cycle</keyword>
<evidence type="ECO:0000256" key="2">
    <source>
        <dbReference type="ARBA" id="ARBA00022618"/>
    </source>
</evidence>
<dbReference type="InterPro" id="IPR013763">
    <property type="entry name" value="Cyclin-like_dom"/>
</dbReference>
<evidence type="ECO:0000313" key="10">
    <source>
        <dbReference type="RefSeq" id="XP_007045512.2"/>
    </source>
</evidence>
<dbReference type="PROSITE" id="PS00292">
    <property type="entry name" value="CYCLINS"/>
    <property type="match status" value="1"/>
</dbReference>
<feature type="compositionally biased region" description="Basic residues" evidence="7">
    <location>
        <begin position="1"/>
        <end position="10"/>
    </location>
</feature>
<accession>A0AB32VK69</accession>
<dbReference type="Pfam" id="PF02984">
    <property type="entry name" value="Cyclin_C"/>
    <property type="match status" value="1"/>
</dbReference>
<dbReference type="InterPro" id="IPR004367">
    <property type="entry name" value="Cyclin_C-dom"/>
</dbReference>
<dbReference type="FunFam" id="1.10.472.10:FF:000100">
    <property type="entry name" value="Cyclin-SDS"/>
    <property type="match status" value="1"/>
</dbReference>
<comment type="similarity">
    <text evidence="1 6">Belongs to the cyclin family.</text>
</comment>
<name>A0AB32VK69_THECC</name>
<dbReference type="Proteomes" id="UP000694886">
    <property type="component" value="Chromosome 2"/>
</dbReference>
<dbReference type="PANTHER" id="PTHR10177">
    <property type="entry name" value="CYCLINS"/>
    <property type="match status" value="1"/>
</dbReference>